<dbReference type="EMBL" id="MN739921">
    <property type="protein sequence ID" value="QHT77793.1"/>
    <property type="molecule type" value="Genomic_DNA"/>
</dbReference>
<evidence type="ECO:0000313" key="1">
    <source>
        <dbReference type="EMBL" id="QHT77793.1"/>
    </source>
</evidence>
<accession>A0A6C0HCS0</accession>
<dbReference type="AlphaFoldDB" id="A0A6C0HCS0"/>
<reference evidence="1" key="1">
    <citation type="journal article" date="2020" name="Nature">
        <title>Giant virus diversity and host interactions through global metagenomics.</title>
        <authorList>
            <person name="Schulz F."/>
            <person name="Roux S."/>
            <person name="Paez-Espino D."/>
            <person name="Jungbluth S."/>
            <person name="Walsh D.A."/>
            <person name="Denef V.J."/>
            <person name="McMahon K.D."/>
            <person name="Konstantinidis K.T."/>
            <person name="Eloe-Fadrosh E.A."/>
            <person name="Kyrpides N.C."/>
            <person name="Woyke T."/>
        </authorList>
    </citation>
    <scope>NUCLEOTIDE SEQUENCE</scope>
    <source>
        <strain evidence="1">GVMAG-M-3300023179-90</strain>
    </source>
</reference>
<dbReference type="Gene3D" id="1.10.510.10">
    <property type="entry name" value="Transferase(Phosphotransferase) domain 1"/>
    <property type="match status" value="1"/>
</dbReference>
<sequence>MTELNRQGEMIWSRLGMLSCICYIQDYKNVNNHMKIKKINLLKDEQIPPEVITYLSYCRNLKFEETPNYEYLLGLFE</sequence>
<protein>
    <submittedName>
        <fullName evidence="1">Uncharacterized protein</fullName>
    </submittedName>
</protein>
<organism evidence="1">
    <name type="scientific">viral metagenome</name>
    <dbReference type="NCBI Taxonomy" id="1070528"/>
    <lineage>
        <taxon>unclassified sequences</taxon>
        <taxon>metagenomes</taxon>
        <taxon>organismal metagenomes</taxon>
    </lineage>
</organism>
<proteinExistence type="predicted"/>
<name>A0A6C0HCS0_9ZZZZ</name>